<accession>A0A2N3I8A5</accession>
<dbReference type="Proteomes" id="UP000233387">
    <property type="component" value="Unassembled WGS sequence"/>
</dbReference>
<dbReference type="RefSeq" id="WP_101359621.1">
    <property type="nucleotide sequence ID" value="NZ_NKXO01000046.1"/>
</dbReference>
<dbReference type="AlphaFoldDB" id="A0A2N3I8A5"/>
<evidence type="ECO:0000313" key="3">
    <source>
        <dbReference type="Proteomes" id="UP000233387"/>
    </source>
</evidence>
<feature type="signal peptide" evidence="1">
    <location>
        <begin position="1"/>
        <end position="18"/>
    </location>
</feature>
<keyword evidence="3" id="KW-1185">Reference proteome</keyword>
<organism evidence="2 3">
    <name type="scientific">Raineya orbicola</name>
    <dbReference type="NCBI Taxonomy" id="2016530"/>
    <lineage>
        <taxon>Bacteria</taxon>
        <taxon>Pseudomonadati</taxon>
        <taxon>Bacteroidota</taxon>
        <taxon>Cytophagia</taxon>
        <taxon>Cytophagales</taxon>
        <taxon>Raineyaceae</taxon>
        <taxon>Raineya</taxon>
    </lineage>
</organism>
<reference evidence="2 3" key="1">
    <citation type="submission" date="2017-06" db="EMBL/GenBank/DDBJ databases">
        <title>Raineya orbicola gen. nov., sp. nov. a slightly thermophilic bacterium of the phylum Bacteroidetes and the description of Raineyaceae fam. nov.</title>
        <authorList>
            <person name="Albuquerque L."/>
            <person name="Polonia A.R.M."/>
            <person name="Barroso C."/>
            <person name="Froufe H.J.C."/>
            <person name="Lage O."/>
            <person name="Lobo-Da-Cunha A."/>
            <person name="Egas C."/>
            <person name="Da Costa M.S."/>
        </authorList>
    </citation>
    <scope>NUCLEOTIDE SEQUENCE [LARGE SCALE GENOMIC DNA]</scope>
    <source>
        <strain evidence="2 3">SPSPC-11</strain>
    </source>
</reference>
<gene>
    <name evidence="2" type="ORF">Rain11_2359</name>
</gene>
<feature type="chain" id="PRO_5014658706" evidence="1">
    <location>
        <begin position="19"/>
        <end position="144"/>
    </location>
</feature>
<evidence type="ECO:0000313" key="2">
    <source>
        <dbReference type="EMBL" id="PKQ66564.1"/>
    </source>
</evidence>
<sequence>MKYFGLIVLYLLSLPSFAQKENKALGTKIIKEKSKITGQENEWKITGRDAVVMRDSGSRYIQIHITESKEVLYGNRCAEIEAQKMGIEFIIIPKDIGYGMSRKNIFFTNLHAHFRAFWKNGFFWKKRLKKRIRHCRDATGDYIR</sequence>
<name>A0A2N3I8A5_9BACT</name>
<dbReference type="EMBL" id="NKXO01000046">
    <property type="protein sequence ID" value="PKQ66564.1"/>
    <property type="molecule type" value="Genomic_DNA"/>
</dbReference>
<evidence type="ECO:0000256" key="1">
    <source>
        <dbReference type="SAM" id="SignalP"/>
    </source>
</evidence>
<proteinExistence type="predicted"/>
<protein>
    <submittedName>
        <fullName evidence="2">Uncharacterized protein</fullName>
    </submittedName>
</protein>
<keyword evidence="1" id="KW-0732">Signal</keyword>
<dbReference type="OrthoDB" id="981365at2"/>
<comment type="caution">
    <text evidence="2">The sequence shown here is derived from an EMBL/GenBank/DDBJ whole genome shotgun (WGS) entry which is preliminary data.</text>
</comment>